<reference evidence="1 2" key="1">
    <citation type="submission" date="2020-02" db="EMBL/GenBank/DDBJ databases">
        <authorList>
            <person name="Ferguson B K."/>
        </authorList>
    </citation>
    <scope>NUCLEOTIDE SEQUENCE [LARGE SCALE GENOMIC DNA]</scope>
</reference>
<name>A0A6H5IC64_9HYME</name>
<proteinExistence type="predicted"/>
<dbReference type="AlphaFoldDB" id="A0A6H5IC64"/>
<gene>
    <name evidence="1" type="ORF">TBRA_LOCUS7475</name>
</gene>
<protein>
    <submittedName>
        <fullName evidence="1">Uncharacterized protein</fullName>
    </submittedName>
</protein>
<accession>A0A6H5IC64</accession>
<sequence>MFKVKSKITIVINKCKNIYIGCSSVKHELRGADLRRCTLSCILHAMYCRHSATYFFFHWCVRTSKCLTEYQWDDSDYYIYECLMALAFGITLGGTQNIMGLLNFLAVRKAKYNVEVVYSTPSNHSNIYLLEKAGHAVLTMEYTRTAPVLRVVAFSISIYIYSIPAMRISFSSAQLLHVFISSRMFQYIIRNDSFFLTFVRKCVSPYLRLNLCAHERTRARTHKKPLENQEAVSRLLLTFDPGSRTKQRETEDMPKPTCCGVLVWRCCTPIA</sequence>
<dbReference type="EMBL" id="CADCXV010000794">
    <property type="protein sequence ID" value="CAB0035583.1"/>
    <property type="molecule type" value="Genomic_DNA"/>
</dbReference>
<feature type="non-terminal residue" evidence="1">
    <location>
        <position position="271"/>
    </location>
</feature>
<dbReference type="Proteomes" id="UP000479190">
    <property type="component" value="Unassembled WGS sequence"/>
</dbReference>
<evidence type="ECO:0000313" key="2">
    <source>
        <dbReference type="Proteomes" id="UP000479190"/>
    </source>
</evidence>
<evidence type="ECO:0000313" key="1">
    <source>
        <dbReference type="EMBL" id="CAB0035583.1"/>
    </source>
</evidence>
<organism evidence="1 2">
    <name type="scientific">Trichogramma brassicae</name>
    <dbReference type="NCBI Taxonomy" id="86971"/>
    <lineage>
        <taxon>Eukaryota</taxon>
        <taxon>Metazoa</taxon>
        <taxon>Ecdysozoa</taxon>
        <taxon>Arthropoda</taxon>
        <taxon>Hexapoda</taxon>
        <taxon>Insecta</taxon>
        <taxon>Pterygota</taxon>
        <taxon>Neoptera</taxon>
        <taxon>Endopterygota</taxon>
        <taxon>Hymenoptera</taxon>
        <taxon>Apocrita</taxon>
        <taxon>Proctotrupomorpha</taxon>
        <taxon>Chalcidoidea</taxon>
        <taxon>Trichogrammatidae</taxon>
        <taxon>Trichogramma</taxon>
    </lineage>
</organism>
<keyword evidence="2" id="KW-1185">Reference proteome</keyword>